<organism evidence="2 3">
    <name type="scientific">Miscanthus lutarioriparius</name>
    <dbReference type="NCBI Taxonomy" id="422564"/>
    <lineage>
        <taxon>Eukaryota</taxon>
        <taxon>Viridiplantae</taxon>
        <taxon>Streptophyta</taxon>
        <taxon>Embryophyta</taxon>
        <taxon>Tracheophyta</taxon>
        <taxon>Spermatophyta</taxon>
        <taxon>Magnoliopsida</taxon>
        <taxon>Liliopsida</taxon>
        <taxon>Poales</taxon>
        <taxon>Poaceae</taxon>
        <taxon>PACMAD clade</taxon>
        <taxon>Panicoideae</taxon>
        <taxon>Andropogonodae</taxon>
        <taxon>Andropogoneae</taxon>
        <taxon>Saccharinae</taxon>
        <taxon>Miscanthus</taxon>
    </lineage>
</organism>
<evidence type="ECO:0000313" key="2">
    <source>
        <dbReference type="EMBL" id="CAD6269718.1"/>
    </source>
</evidence>
<reference evidence="2" key="1">
    <citation type="submission" date="2020-10" db="EMBL/GenBank/DDBJ databases">
        <authorList>
            <person name="Han B."/>
            <person name="Lu T."/>
            <person name="Zhao Q."/>
            <person name="Huang X."/>
            <person name="Zhao Y."/>
        </authorList>
    </citation>
    <scope>NUCLEOTIDE SEQUENCE</scope>
</reference>
<evidence type="ECO:0000313" key="3">
    <source>
        <dbReference type="Proteomes" id="UP000604825"/>
    </source>
</evidence>
<feature type="compositionally biased region" description="Gly residues" evidence="1">
    <location>
        <begin position="73"/>
        <end position="83"/>
    </location>
</feature>
<comment type="caution">
    <text evidence="2">The sequence shown here is derived from an EMBL/GenBank/DDBJ whole genome shotgun (WGS) entry which is preliminary data.</text>
</comment>
<proteinExistence type="predicted"/>
<name>A0A811RIQ3_9POAL</name>
<dbReference type="EMBL" id="CAJGYO010000015">
    <property type="protein sequence ID" value="CAD6269718.1"/>
    <property type="molecule type" value="Genomic_DNA"/>
</dbReference>
<gene>
    <name evidence="2" type="ORF">NCGR_LOCUS53020</name>
</gene>
<evidence type="ECO:0000256" key="1">
    <source>
        <dbReference type="SAM" id="MobiDB-lite"/>
    </source>
</evidence>
<feature type="region of interest" description="Disordered" evidence="1">
    <location>
        <begin position="17"/>
        <end position="103"/>
    </location>
</feature>
<dbReference type="Proteomes" id="UP000604825">
    <property type="component" value="Unassembled WGS sequence"/>
</dbReference>
<accession>A0A811RIQ3</accession>
<feature type="compositionally biased region" description="Basic and acidic residues" evidence="1">
    <location>
        <begin position="93"/>
        <end position="103"/>
    </location>
</feature>
<keyword evidence="3" id="KW-1185">Reference proteome</keyword>
<dbReference type="AlphaFoldDB" id="A0A811RIQ3"/>
<sequence>MAAALAVLTDLLVPETVNRSTSSPLDRFLTRSRRRSTQLSARKNSSAGAKTKPYKNPPEKRRRAIGERDHGGASCGGGGGVGQGHRVPVLSALRREGRGPKTT</sequence>
<protein>
    <submittedName>
        <fullName evidence="2">Uncharacterized protein</fullName>
    </submittedName>
</protein>